<keyword evidence="4" id="KW-1185">Reference proteome</keyword>
<dbReference type="InterPro" id="IPR051803">
    <property type="entry name" value="TA_system_RelE-like_toxin"/>
</dbReference>
<dbReference type="OrthoDB" id="8369899at2"/>
<organism evidence="3 4">
    <name type="scientific">Azospirillum lipoferum (strain 4B)</name>
    <dbReference type="NCBI Taxonomy" id="862719"/>
    <lineage>
        <taxon>Bacteria</taxon>
        <taxon>Pseudomonadati</taxon>
        <taxon>Pseudomonadota</taxon>
        <taxon>Alphaproteobacteria</taxon>
        <taxon>Rhodospirillales</taxon>
        <taxon>Azospirillaceae</taxon>
        <taxon>Azospirillum</taxon>
    </lineage>
</organism>
<dbReference type="HOGENOM" id="CLU_147162_10_3_5"/>
<dbReference type="Gene3D" id="3.30.2310.20">
    <property type="entry name" value="RelE-like"/>
    <property type="match status" value="1"/>
</dbReference>
<dbReference type="InterPro" id="IPR035093">
    <property type="entry name" value="RelE/ParE_toxin_dom_sf"/>
</dbReference>
<dbReference type="RefSeq" id="WP_014247861.1">
    <property type="nucleotide sequence ID" value="NC_016622.1"/>
</dbReference>
<dbReference type="InterPro" id="IPR007712">
    <property type="entry name" value="RelE/ParE_toxin"/>
</dbReference>
<gene>
    <name evidence="3" type="ordered locus">AZOLI_1550</name>
</gene>
<dbReference type="Proteomes" id="UP000005667">
    <property type="component" value="Chromosome"/>
</dbReference>
<dbReference type="PANTHER" id="PTHR33755:SF6">
    <property type="entry name" value="PLASMID STABILIZATION SYSTEM PROTEIN"/>
    <property type="match status" value="1"/>
</dbReference>
<dbReference type="PANTHER" id="PTHR33755">
    <property type="entry name" value="TOXIN PARE1-RELATED"/>
    <property type="match status" value="1"/>
</dbReference>
<protein>
    <recommendedName>
        <fullName evidence="5">Type II toxin-antitoxin system RelE/ParE family toxin</fullName>
    </recommendedName>
</protein>
<accession>G7Z7C9</accession>
<dbReference type="STRING" id="862719.AZOLI_1550"/>
<dbReference type="AlphaFoldDB" id="G7Z7C9"/>
<dbReference type="EMBL" id="FQ311868">
    <property type="protein sequence ID" value="CBS86847.1"/>
    <property type="molecule type" value="Genomic_DNA"/>
</dbReference>
<proteinExistence type="inferred from homology"/>
<evidence type="ECO:0000256" key="1">
    <source>
        <dbReference type="ARBA" id="ARBA00006226"/>
    </source>
</evidence>
<name>G7Z7C9_AZOL4</name>
<reference evidence="4" key="1">
    <citation type="journal article" date="2011" name="PLoS Genet.">
        <title>Azospirillum genomes reveal transition of bacteria from aquatic to terrestrial environments.</title>
        <authorList>
            <person name="Wisniewski-Dye F."/>
            <person name="Borziak K."/>
            <person name="Khalsa-Moyers G."/>
            <person name="Alexandre G."/>
            <person name="Sukharnikov L.O."/>
            <person name="Wuichet K."/>
            <person name="Hurst G.B."/>
            <person name="McDonald W.H."/>
            <person name="Robertson J.S."/>
            <person name="Barbe V."/>
            <person name="Calteau A."/>
            <person name="Rouy Z."/>
            <person name="Mangenot S."/>
            <person name="Prigent-Combaret C."/>
            <person name="Normand P."/>
            <person name="Boyer M."/>
            <person name="Siguier P."/>
            <person name="Dessaux Y."/>
            <person name="Elmerich C."/>
            <person name="Condemine G."/>
            <person name="Krishnen G."/>
            <person name="Kennedy I."/>
            <person name="Paterson A.H."/>
            <person name="Gonzalez V."/>
            <person name="Mavingui P."/>
            <person name="Zhulin I.B."/>
        </authorList>
    </citation>
    <scope>NUCLEOTIDE SEQUENCE [LARGE SCALE GENOMIC DNA]</scope>
    <source>
        <strain evidence="4">4B</strain>
    </source>
</reference>
<sequence length="98" mass="10943">MARLELTAAAEADLEQIGDYIAHENPLAAVRLVLDIREHCRKIAKVPGIGRPRPDLGTCLRSLALPPYVIVYCHTEPDRVVVIRIIHGARDLSRLIQE</sequence>
<evidence type="ECO:0008006" key="5">
    <source>
        <dbReference type="Google" id="ProtNLM"/>
    </source>
</evidence>
<evidence type="ECO:0000256" key="2">
    <source>
        <dbReference type="ARBA" id="ARBA00022649"/>
    </source>
</evidence>
<keyword evidence="2" id="KW-1277">Toxin-antitoxin system</keyword>
<dbReference type="KEGG" id="ali:AZOLI_1550"/>
<dbReference type="Pfam" id="PF05016">
    <property type="entry name" value="ParE_toxin"/>
    <property type="match status" value="1"/>
</dbReference>
<comment type="similarity">
    <text evidence="1">Belongs to the RelE toxin family.</text>
</comment>
<evidence type="ECO:0000313" key="3">
    <source>
        <dbReference type="EMBL" id="CBS86847.1"/>
    </source>
</evidence>
<evidence type="ECO:0000313" key="4">
    <source>
        <dbReference type="Proteomes" id="UP000005667"/>
    </source>
</evidence>